<evidence type="ECO:0000256" key="8">
    <source>
        <dbReference type="ARBA" id="ARBA00022917"/>
    </source>
</evidence>
<comment type="cofactor">
    <cofactor evidence="11">
        <name>Mg(2+)</name>
        <dbReference type="ChEBI" id="CHEBI:18420"/>
    </cofactor>
    <text evidence="11">Binds 2 magnesium ions per tetramer.</text>
</comment>
<comment type="catalytic activity">
    <reaction evidence="10 11">
        <text>tRNA(Phe) + L-phenylalanine + ATP = L-phenylalanyl-tRNA(Phe) + AMP + diphosphate + H(+)</text>
        <dbReference type="Rhea" id="RHEA:19413"/>
        <dbReference type="Rhea" id="RHEA-COMP:9668"/>
        <dbReference type="Rhea" id="RHEA-COMP:9699"/>
        <dbReference type="ChEBI" id="CHEBI:15378"/>
        <dbReference type="ChEBI" id="CHEBI:30616"/>
        <dbReference type="ChEBI" id="CHEBI:33019"/>
        <dbReference type="ChEBI" id="CHEBI:58095"/>
        <dbReference type="ChEBI" id="CHEBI:78442"/>
        <dbReference type="ChEBI" id="CHEBI:78531"/>
        <dbReference type="ChEBI" id="CHEBI:456215"/>
        <dbReference type="EC" id="6.1.1.20"/>
    </reaction>
</comment>
<dbReference type="InterPro" id="IPR036690">
    <property type="entry name" value="Fdx_antiC-bd_sf"/>
</dbReference>
<evidence type="ECO:0000259" key="12">
    <source>
        <dbReference type="PROSITE" id="PS51447"/>
    </source>
</evidence>
<evidence type="ECO:0000313" key="14">
    <source>
        <dbReference type="EMBL" id="PIR06117.1"/>
    </source>
</evidence>
<dbReference type="EMBL" id="PCWR01000067">
    <property type="protein sequence ID" value="PIR06117.1"/>
    <property type="molecule type" value="Genomic_DNA"/>
</dbReference>
<evidence type="ECO:0000256" key="4">
    <source>
        <dbReference type="ARBA" id="ARBA00022723"/>
    </source>
</evidence>
<evidence type="ECO:0000256" key="11">
    <source>
        <dbReference type="HAMAP-Rule" id="MF_00283"/>
    </source>
</evidence>
<evidence type="ECO:0000256" key="9">
    <source>
        <dbReference type="ARBA" id="ARBA00023146"/>
    </source>
</evidence>
<gene>
    <name evidence="11 14" type="primary">pheT</name>
    <name evidence="14" type="ORF">COV54_03395</name>
</gene>
<dbReference type="InterPro" id="IPR005121">
    <property type="entry name" value="Fdx_antiC-bd"/>
</dbReference>
<feature type="binding site" evidence="11">
    <location>
        <position position="382"/>
    </location>
    <ligand>
        <name>Mg(2+)</name>
        <dbReference type="ChEBI" id="CHEBI:18420"/>
        <note>shared with alpha subunit</note>
    </ligand>
</feature>
<organism evidence="14 15">
    <name type="scientific">Candidatus Jorgensenbacteria bacterium CG11_big_fil_rev_8_21_14_0_20_38_23</name>
    <dbReference type="NCBI Taxonomy" id="1974594"/>
    <lineage>
        <taxon>Bacteria</taxon>
        <taxon>Candidatus Joergenseniibacteriota</taxon>
    </lineage>
</organism>
<reference evidence="14 15" key="1">
    <citation type="submission" date="2017-09" db="EMBL/GenBank/DDBJ databases">
        <title>Depth-based differentiation of microbial function through sediment-hosted aquifers and enrichment of novel symbionts in the deep terrestrial subsurface.</title>
        <authorList>
            <person name="Probst A.J."/>
            <person name="Ladd B."/>
            <person name="Jarett J.K."/>
            <person name="Geller-Mcgrath D.E."/>
            <person name="Sieber C.M."/>
            <person name="Emerson J.B."/>
            <person name="Anantharaman K."/>
            <person name="Thomas B.C."/>
            <person name="Malmstrom R."/>
            <person name="Stieglmeier M."/>
            <person name="Klingl A."/>
            <person name="Woyke T."/>
            <person name="Ryan C.M."/>
            <person name="Banfield J.F."/>
        </authorList>
    </citation>
    <scope>NUCLEOTIDE SEQUENCE [LARGE SCALE GENOMIC DNA]</scope>
    <source>
        <strain evidence="14">CG11_big_fil_rev_8_21_14_0_20_38_23</strain>
    </source>
</reference>
<feature type="binding site" evidence="11">
    <location>
        <position position="373"/>
    </location>
    <ligand>
        <name>Mg(2+)</name>
        <dbReference type="ChEBI" id="CHEBI:18420"/>
        <note>shared with alpha subunit</note>
    </ligand>
</feature>
<feature type="binding site" evidence="11">
    <location>
        <position position="383"/>
    </location>
    <ligand>
        <name>Mg(2+)</name>
        <dbReference type="ChEBI" id="CHEBI:18420"/>
        <note>shared with alpha subunit</note>
    </ligand>
</feature>
<dbReference type="Pfam" id="PF03484">
    <property type="entry name" value="B5"/>
    <property type="match status" value="1"/>
</dbReference>
<dbReference type="InterPro" id="IPR045060">
    <property type="entry name" value="Phe-tRNA-ligase_IIc_bsu"/>
</dbReference>
<keyword evidence="4 11" id="KW-0479">Metal-binding</keyword>
<dbReference type="PROSITE" id="PS51483">
    <property type="entry name" value="B5"/>
    <property type="match status" value="1"/>
</dbReference>
<keyword evidence="5 11" id="KW-0547">Nucleotide-binding</keyword>
<feature type="domain" description="B5" evidence="13">
    <location>
        <begin position="323"/>
        <end position="395"/>
    </location>
</feature>
<feature type="domain" description="FDX-ACB" evidence="12">
    <location>
        <begin position="614"/>
        <end position="715"/>
    </location>
</feature>
<evidence type="ECO:0000256" key="3">
    <source>
        <dbReference type="ARBA" id="ARBA00022598"/>
    </source>
</evidence>
<evidence type="ECO:0000259" key="13">
    <source>
        <dbReference type="PROSITE" id="PS51483"/>
    </source>
</evidence>
<dbReference type="Gene3D" id="3.30.930.10">
    <property type="entry name" value="Bira Bifunctional Protein, Domain 2"/>
    <property type="match status" value="1"/>
</dbReference>
<keyword evidence="7 11" id="KW-0460">Magnesium</keyword>
<comment type="similarity">
    <text evidence="1 11">Belongs to the phenylalanyl-tRNA synthetase beta subunit family. Type 1 subfamily.</text>
</comment>
<dbReference type="GO" id="GO:0009328">
    <property type="term" value="C:phenylalanine-tRNA ligase complex"/>
    <property type="evidence" value="ECO:0007669"/>
    <property type="project" value="TreeGrafter"/>
</dbReference>
<dbReference type="Gene3D" id="3.30.56.10">
    <property type="match status" value="2"/>
</dbReference>
<dbReference type="Proteomes" id="UP000228867">
    <property type="component" value="Unassembled WGS sequence"/>
</dbReference>
<evidence type="ECO:0000256" key="2">
    <source>
        <dbReference type="ARBA" id="ARBA00011209"/>
    </source>
</evidence>
<dbReference type="SMART" id="SM00873">
    <property type="entry name" value="B3_4"/>
    <property type="match status" value="1"/>
</dbReference>
<comment type="subunit">
    <text evidence="2 11">Tetramer of two alpha and two beta subunits.</text>
</comment>
<dbReference type="InterPro" id="IPR041616">
    <property type="entry name" value="PheRS_beta_core"/>
</dbReference>
<dbReference type="SUPFAM" id="SSF46955">
    <property type="entry name" value="Putative DNA-binding domain"/>
    <property type="match status" value="2"/>
</dbReference>
<dbReference type="SUPFAM" id="SSF56037">
    <property type="entry name" value="PheT/TilS domain"/>
    <property type="match status" value="1"/>
</dbReference>
<protein>
    <recommendedName>
        <fullName evidence="11">Phenylalanine--tRNA ligase beta subunit</fullName>
        <ecNumber evidence="11">6.1.1.20</ecNumber>
    </recommendedName>
    <alternativeName>
        <fullName evidence="11">Phenylalanyl-tRNA synthetase beta subunit</fullName>
        <shortName evidence="11">PheRS</shortName>
    </alternativeName>
</protein>
<evidence type="ECO:0000256" key="10">
    <source>
        <dbReference type="ARBA" id="ARBA00049255"/>
    </source>
</evidence>
<keyword evidence="3 11" id="KW-0436">Ligase</keyword>
<dbReference type="AlphaFoldDB" id="A0A2H0NB60"/>
<dbReference type="InterPro" id="IPR005146">
    <property type="entry name" value="B3/B4_tRNA-bd"/>
</dbReference>
<dbReference type="InterPro" id="IPR045864">
    <property type="entry name" value="aa-tRNA-synth_II/BPL/LPL"/>
</dbReference>
<dbReference type="EC" id="6.1.1.20" evidence="11"/>
<dbReference type="InterPro" id="IPR005147">
    <property type="entry name" value="tRNA_synthase_B5-dom"/>
</dbReference>
<dbReference type="GO" id="GO:0000287">
    <property type="term" value="F:magnesium ion binding"/>
    <property type="evidence" value="ECO:0007669"/>
    <property type="project" value="UniProtKB-UniRule"/>
</dbReference>
<dbReference type="InterPro" id="IPR004532">
    <property type="entry name" value="Phe-tRNA-ligase_IIc_bsu_bact"/>
</dbReference>
<dbReference type="GO" id="GO:0003723">
    <property type="term" value="F:RNA binding"/>
    <property type="evidence" value="ECO:0007669"/>
    <property type="project" value="InterPro"/>
</dbReference>
<dbReference type="PANTHER" id="PTHR10947:SF0">
    <property type="entry name" value="PHENYLALANINE--TRNA LIGASE BETA SUBUNIT"/>
    <property type="match status" value="1"/>
</dbReference>
<accession>A0A2H0NB60</accession>
<dbReference type="Gene3D" id="3.30.70.380">
    <property type="entry name" value="Ferrodoxin-fold anticodon-binding domain"/>
    <property type="match status" value="1"/>
</dbReference>
<dbReference type="SUPFAM" id="SSF55681">
    <property type="entry name" value="Class II aaRS and biotin synthetases"/>
    <property type="match status" value="1"/>
</dbReference>
<comment type="subcellular location">
    <subcellularLocation>
        <location evidence="11">Cytoplasm</location>
    </subcellularLocation>
</comment>
<dbReference type="GO" id="GO:0004826">
    <property type="term" value="F:phenylalanine-tRNA ligase activity"/>
    <property type="evidence" value="ECO:0007669"/>
    <property type="project" value="UniProtKB-UniRule"/>
</dbReference>
<evidence type="ECO:0000256" key="6">
    <source>
        <dbReference type="ARBA" id="ARBA00022840"/>
    </source>
</evidence>
<dbReference type="Pfam" id="PF17759">
    <property type="entry name" value="tRNA_synthFbeta"/>
    <property type="match status" value="1"/>
</dbReference>
<evidence type="ECO:0000256" key="5">
    <source>
        <dbReference type="ARBA" id="ARBA00022741"/>
    </source>
</evidence>
<dbReference type="GO" id="GO:0006432">
    <property type="term" value="P:phenylalanyl-tRNA aminoacylation"/>
    <property type="evidence" value="ECO:0007669"/>
    <property type="project" value="UniProtKB-UniRule"/>
</dbReference>
<dbReference type="PANTHER" id="PTHR10947">
    <property type="entry name" value="PHENYLALANYL-TRNA SYNTHETASE BETA CHAIN AND LEUCINE-RICH REPEAT-CONTAINING PROTEIN 47"/>
    <property type="match status" value="1"/>
</dbReference>
<dbReference type="SUPFAM" id="SSF54991">
    <property type="entry name" value="Anticodon-binding domain of PheRS"/>
    <property type="match status" value="1"/>
</dbReference>
<proteinExistence type="inferred from homology"/>
<dbReference type="SMART" id="SM00896">
    <property type="entry name" value="FDX-ACB"/>
    <property type="match status" value="1"/>
</dbReference>
<keyword evidence="9 11" id="KW-0030">Aminoacyl-tRNA synthetase</keyword>
<dbReference type="Pfam" id="PF03147">
    <property type="entry name" value="FDX-ACB"/>
    <property type="match status" value="1"/>
</dbReference>
<dbReference type="PROSITE" id="PS51447">
    <property type="entry name" value="FDX_ACB"/>
    <property type="match status" value="1"/>
</dbReference>
<evidence type="ECO:0000313" key="15">
    <source>
        <dbReference type="Proteomes" id="UP000228867"/>
    </source>
</evidence>
<keyword evidence="11" id="KW-0963">Cytoplasm</keyword>
<keyword evidence="6 11" id="KW-0067">ATP-binding</keyword>
<dbReference type="SMART" id="SM00874">
    <property type="entry name" value="B5"/>
    <property type="match status" value="1"/>
</dbReference>
<sequence length="715" mass="81965">MKFSYSLIKKFVPEIKSKQQLVEALTLHSFEAEEGPADTFEVNIPPNRFSDAASHWGIAKEAAAVLSLSLKFSISDFQSSRARNSKRPKNFKVSVEDKNSCPRYTAQYFENIKVKPSPSWMQKILKDCGLRPINNVVDIMNYVMLEIGQPLHAFDYDRLSNPSRMISNESQIHLNNIQDNSIKIKKIIVRRAKKGEKITTLEDKTYELNEDVLVIVDGFEKNLREKFAKDSRNVLAIAGLKGGKGPEVSNKTSRIIVESANFEPASIYKTSKALNLITDASLRFSHGLSPALAIIGLNRAAALLEEIAGVKRGEQFDSLIKPLPAKILKFNIFEFNRFIGLDLNERKAEKFLHRLGFKRLKGSEWQIPAWRLDIENHQDLAEEVIRLFGYNQLKSTPPLIYLSPSGFEDLIVLRDKIKKTLVGLGLDEIYNYSFISEKDLNLGHSWGKEVLELENPLSSQFKYLRPSLAAGLLKNIEENFRFFEEIKIFEIGKIFFKIDKNINEKNALGIVLFSKIKNKEPFFELKGVIKELFRQIGLADYIITEADKSDWLRDFTSGYLIPPTVLKIESNGKIIGYLGKVKNKNLKAETALAELIFDDLLRFVEEEYGYEPLPKYPAVIRDISFLVDYFQKIGEIMRSIKNVSSRLIDNVDFVDEFDVREKVGGKIKEDKTKTRSLTFRIVFQTPSRTLTKEEVDKEMKKIILMLRQKFKAEIR</sequence>
<dbReference type="InterPro" id="IPR020825">
    <property type="entry name" value="Phe-tRNA_synthase-like_B3/B4"/>
</dbReference>
<dbReference type="InterPro" id="IPR009061">
    <property type="entry name" value="DNA-bd_dom_put_sf"/>
</dbReference>
<evidence type="ECO:0000256" key="1">
    <source>
        <dbReference type="ARBA" id="ARBA00008653"/>
    </source>
</evidence>
<dbReference type="HAMAP" id="MF_00283">
    <property type="entry name" value="Phe_tRNA_synth_beta1"/>
    <property type="match status" value="1"/>
</dbReference>
<dbReference type="GO" id="GO:0005524">
    <property type="term" value="F:ATP binding"/>
    <property type="evidence" value="ECO:0007669"/>
    <property type="project" value="UniProtKB-UniRule"/>
</dbReference>
<dbReference type="Pfam" id="PF03483">
    <property type="entry name" value="B3_4"/>
    <property type="match status" value="1"/>
</dbReference>
<dbReference type="Gene3D" id="3.50.40.10">
    <property type="entry name" value="Phenylalanyl-trna Synthetase, Chain B, domain 3"/>
    <property type="match status" value="1"/>
</dbReference>
<keyword evidence="8 11" id="KW-0648">Protein biosynthesis</keyword>
<comment type="caution">
    <text evidence="14">The sequence shown here is derived from an EMBL/GenBank/DDBJ whole genome shotgun (WGS) entry which is preliminary data.</text>
</comment>
<name>A0A2H0NB60_9BACT</name>
<dbReference type="NCBIfam" id="TIGR00472">
    <property type="entry name" value="pheT_bact"/>
    <property type="match status" value="1"/>
</dbReference>
<evidence type="ECO:0000256" key="7">
    <source>
        <dbReference type="ARBA" id="ARBA00022842"/>
    </source>
</evidence>
<feature type="binding site" evidence="11">
    <location>
        <position position="379"/>
    </location>
    <ligand>
        <name>Mg(2+)</name>
        <dbReference type="ChEBI" id="CHEBI:18420"/>
        <note>shared with alpha subunit</note>
    </ligand>
</feature>